<dbReference type="InterPro" id="IPR044925">
    <property type="entry name" value="His-Me_finger_sf"/>
</dbReference>
<name>A0A0F9RYJ0_9ZZZZ</name>
<dbReference type="SUPFAM" id="SSF54060">
    <property type="entry name" value="His-Me finger endonucleases"/>
    <property type="match status" value="1"/>
</dbReference>
<protein>
    <recommendedName>
        <fullName evidence="2">HNH nuclease domain-containing protein</fullName>
    </recommendedName>
</protein>
<gene>
    <name evidence="1" type="ORF">LCGC14_0917390</name>
</gene>
<comment type="caution">
    <text evidence="1">The sequence shown here is derived from an EMBL/GenBank/DDBJ whole genome shotgun (WGS) entry which is preliminary data.</text>
</comment>
<evidence type="ECO:0000313" key="1">
    <source>
        <dbReference type="EMBL" id="KKN22238.1"/>
    </source>
</evidence>
<evidence type="ECO:0008006" key="2">
    <source>
        <dbReference type="Google" id="ProtNLM"/>
    </source>
</evidence>
<reference evidence="1" key="1">
    <citation type="journal article" date="2015" name="Nature">
        <title>Complex archaea that bridge the gap between prokaryotes and eukaryotes.</title>
        <authorList>
            <person name="Spang A."/>
            <person name="Saw J.H."/>
            <person name="Jorgensen S.L."/>
            <person name="Zaremba-Niedzwiedzka K."/>
            <person name="Martijn J."/>
            <person name="Lind A.E."/>
            <person name="van Eijk R."/>
            <person name="Schleper C."/>
            <person name="Guy L."/>
            <person name="Ettema T.J."/>
        </authorList>
    </citation>
    <scope>NUCLEOTIDE SEQUENCE</scope>
</reference>
<sequence>MAQYVIQRKSLRTIREETGLGINTIKRWLRKHGIETRQDDEVVRSQKGHKLSANPKWKGKYNNTGYNYIYNPEHPNASPSGYISESRFVAEELVGRVLSIDEFVHHIDMDKTNNLKDNLYISQQRAHKNIHASFNRLCKELMIRGIVTFNKESESYGC</sequence>
<dbReference type="EMBL" id="LAZR01003080">
    <property type="protein sequence ID" value="KKN22238.1"/>
    <property type="molecule type" value="Genomic_DNA"/>
</dbReference>
<proteinExistence type="predicted"/>
<accession>A0A0F9RYJ0</accession>
<organism evidence="1">
    <name type="scientific">marine sediment metagenome</name>
    <dbReference type="NCBI Taxonomy" id="412755"/>
    <lineage>
        <taxon>unclassified sequences</taxon>
        <taxon>metagenomes</taxon>
        <taxon>ecological metagenomes</taxon>
    </lineage>
</organism>
<dbReference type="AlphaFoldDB" id="A0A0F9RYJ0"/>
<dbReference type="Gene3D" id="3.90.75.20">
    <property type="match status" value="1"/>
</dbReference>